<dbReference type="InParanoid" id="A0A166MU56"/>
<gene>
    <name evidence="2" type="ORF">EXIGLDRAFT_783882</name>
</gene>
<feature type="region of interest" description="Disordered" evidence="1">
    <location>
        <begin position="1"/>
        <end position="29"/>
    </location>
</feature>
<proteinExistence type="predicted"/>
<accession>A0A166MU56</accession>
<keyword evidence="3" id="KW-1185">Reference proteome</keyword>
<evidence type="ECO:0000313" key="2">
    <source>
        <dbReference type="EMBL" id="KZV78400.1"/>
    </source>
</evidence>
<reference evidence="2 3" key="1">
    <citation type="journal article" date="2016" name="Mol. Biol. Evol.">
        <title>Comparative Genomics of Early-Diverging Mushroom-Forming Fungi Provides Insights into the Origins of Lignocellulose Decay Capabilities.</title>
        <authorList>
            <person name="Nagy L.G."/>
            <person name="Riley R."/>
            <person name="Tritt A."/>
            <person name="Adam C."/>
            <person name="Daum C."/>
            <person name="Floudas D."/>
            <person name="Sun H."/>
            <person name="Yadav J.S."/>
            <person name="Pangilinan J."/>
            <person name="Larsson K.H."/>
            <person name="Matsuura K."/>
            <person name="Barry K."/>
            <person name="Labutti K."/>
            <person name="Kuo R."/>
            <person name="Ohm R.A."/>
            <person name="Bhattacharya S.S."/>
            <person name="Shirouzu T."/>
            <person name="Yoshinaga Y."/>
            <person name="Martin F.M."/>
            <person name="Grigoriev I.V."/>
            <person name="Hibbett D.S."/>
        </authorList>
    </citation>
    <scope>NUCLEOTIDE SEQUENCE [LARGE SCALE GENOMIC DNA]</scope>
    <source>
        <strain evidence="2 3">HHB12029</strain>
    </source>
</reference>
<dbReference type="Proteomes" id="UP000077266">
    <property type="component" value="Unassembled WGS sequence"/>
</dbReference>
<sequence length="180" mass="19415">MPPTIAPSSPSSSHMRTPLAHVSTPSHPHLSRHSIFGCMPIWLLPTSDEPHHAVQVPEGCAWVLGMRPRLLAFAKDASSCLASQGVVVHCLARASRDDSLACGLLHRVARSPPSLACHGRLSHRVLGAARRISRMPASATRCRTLSHTSSLPSRSSLLPLLASLVWVGSRLFVFVPPWPL</sequence>
<dbReference type="AlphaFoldDB" id="A0A166MU56"/>
<dbReference type="EMBL" id="KV426916">
    <property type="protein sequence ID" value="KZV78400.1"/>
    <property type="molecule type" value="Genomic_DNA"/>
</dbReference>
<protein>
    <submittedName>
        <fullName evidence="2">Uncharacterized protein</fullName>
    </submittedName>
</protein>
<organism evidence="2 3">
    <name type="scientific">Exidia glandulosa HHB12029</name>
    <dbReference type="NCBI Taxonomy" id="1314781"/>
    <lineage>
        <taxon>Eukaryota</taxon>
        <taxon>Fungi</taxon>
        <taxon>Dikarya</taxon>
        <taxon>Basidiomycota</taxon>
        <taxon>Agaricomycotina</taxon>
        <taxon>Agaricomycetes</taxon>
        <taxon>Auriculariales</taxon>
        <taxon>Exidiaceae</taxon>
        <taxon>Exidia</taxon>
    </lineage>
</organism>
<evidence type="ECO:0000256" key="1">
    <source>
        <dbReference type="SAM" id="MobiDB-lite"/>
    </source>
</evidence>
<name>A0A166MU56_EXIGL</name>
<evidence type="ECO:0000313" key="3">
    <source>
        <dbReference type="Proteomes" id="UP000077266"/>
    </source>
</evidence>